<dbReference type="OrthoDB" id="9808281at2"/>
<proteinExistence type="inferred from homology"/>
<dbReference type="Pfam" id="PF22624">
    <property type="entry name" value="AASDHPPT_N"/>
    <property type="match status" value="1"/>
</dbReference>
<dbReference type="InterPro" id="IPR050559">
    <property type="entry name" value="P-Pant_transferase_sf"/>
</dbReference>
<evidence type="ECO:0000259" key="4">
    <source>
        <dbReference type="Pfam" id="PF22624"/>
    </source>
</evidence>
<comment type="caution">
    <text evidence="5">The sequence shown here is derived from an EMBL/GenBank/DDBJ whole genome shotgun (WGS) entry which is preliminary data.</text>
</comment>
<dbReference type="PANTHER" id="PTHR12215">
    <property type="entry name" value="PHOSPHOPANTETHEINE TRANSFERASE"/>
    <property type="match status" value="1"/>
</dbReference>
<dbReference type="Pfam" id="PF01648">
    <property type="entry name" value="ACPS"/>
    <property type="match status" value="1"/>
</dbReference>
<dbReference type="InterPro" id="IPR008278">
    <property type="entry name" value="4-PPantetheinyl_Trfase_dom"/>
</dbReference>
<evidence type="ECO:0000259" key="3">
    <source>
        <dbReference type="Pfam" id="PF01648"/>
    </source>
</evidence>
<dbReference type="AlphaFoldDB" id="A0A3R8S0U9"/>
<dbReference type="PANTHER" id="PTHR12215:SF10">
    <property type="entry name" value="L-AMINOADIPATE-SEMIALDEHYDE DEHYDROGENASE-PHOSPHOPANTETHEINYL TRANSFERASE"/>
    <property type="match status" value="1"/>
</dbReference>
<evidence type="ECO:0000313" key="6">
    <source>
        <dbReference type="Proteomes" id="UP000269265"/>
    </source>
</evidence>
<keyword evidence="6" id="KW-1185">Reference proteome</keyword>
<sequence length="260" mass="28861">MTPHEAQLWCFFYEDAWAADASIAAAYDALITPDERQRVQSFRFEKHQRQCLAARALLRTVLSLHAPVAPADWRFDTGRNGKPFIASPAAHQALHFNLAHTQGLVVCAVSWTHARLGVDVETFDRGASAAEIADSHFSADENALLKRVPPEHHHHAFMRLWTLKESFIKATGEGLSTPLNQFGFEIDTAPVEGPGAVPVRFHAPLQERATQWRFVQWALRGRFAVALGADTGGAPLHCRVFDTVPLRGHSERPDQAFTTA</sequence>
<dbReference type="GO" id="GO:0019878">
    <property type="term" value="P:lysine biosynthetic process via aminoadipic acid"/>
    <property type="evidence" value="ECO:0007669"/>
    <property type="project" value="TreeGrafter"/>
</dbReference>
<dbReference type="GO" id="GO:0005829">
    <property type="term" value="C:cytosol"/>
    <property type="evidence" value="ECO:0007669"/>
    <property type="project" value="TreeGrafter"/>
</dbReference>
<name>A0A3R8S0U9_9BURK</name>
<dbReference type="RefSeq" id="WP_125244776.1">
    <property type="nucleotide sequence ID" value="NZ_RSED01000018.1"/>
</dbReference>
<organism evidence="5 6">
    <name type="scientific">Aquabacterium soli</name>
    <dbReference type="NCBI Taxonomy" id="2493092"/>
    <lineage>
        <taxon>Bacteria</taxon>
        <taxon>Pseudomonadati</taxon>
        <taxon>Pseudomonadota</taxon>
        <taxon>Betaproteobacteria</taxon>
        <taxon>Burkholderiales</taxon>
        <taxon>Aquabacterium</taxon>
    </lineage>
</organism>
<evidence type="ECO:0000256" key="1">
    <source>
        <dbReference type="ARBA" id="ARBA00010990"/>
    </source>
</evidence>
<dbReference type="Gene3D" id="3.90.470.20">
    <property type="entry name" value="4'-phosphopantetheinyl transferase domain"/>
    <property type="match status" value="2"/>
</dbReference>
<comment type="similarity">
    <text evidence="1">Belongs to the P-Pant transferase superfamily. Gsp/Sfp/HetI/AcpT family.</text>
</comment>
<dbReference type="GO" id="GO:0000287">
    <property type="term" value="F:magnesium ion binding"/>
    <property type="evidence" value="ECO:0007669"/>
    <property type="project" value="InterPro"/>
</dbReference>
<gene>
    <name evidence="5" type="ORF">EIP75_18505</name>
</gene>
<dbReference type="Proteomes" id="UP000269265">
    <property type="component" value="Unassembled WGS sequence"/>
</dbReference>
<dbReference type="InterPro" id="IPR055066">
    <property type="entry name" value="AASDHPPT_N"/>
</dbReference>
<accession>A0A3R8S0U9</accession>
<protein>
    <submittedName>
        <fullName evidence="5">4'-phosphopantetheinyl transferase superfamily protein</fullName>
    </submittedName>
</protein>
<dbReference type="GO" id="GO:0008897">
    <property type="term" value="F:holo-[acyl-carrier-protein] synthase activity"/>
    <property type="evidence" value="ECO:0007669"/>
    <property type="project" value="InterPro"/>
</dbReference>
<feature type="domain" description="4'-phosphopantetheinyl transferase N-terminal" evidence="4">
    <location>
        <begin position="17"/>
        <end position="109"/>
    </location>
</feature>
<dbReference type="EMBL" id="RSED01000018">
    <property type="protein sequence ID" value="RRS02769.1"/>
    <property type="molecule type" value="Genomic_DNA"/>
</dbReference>
<feature type="domain" description="4'-phosphopantetheinyl transferase" evidence="3">
    <location>
        <begin position="116"/>
        <end position="203"/>
    </location>
</feature>
<evidence type="ECO:0000256" key="2">
    <source>
        <dbReference type="ARBA" id="ARBA00022679"/>
    </source>
</evidence>
<evidence type="ECO:0000313" key="5">
    <source>
        <dbReference type="EMBL" id="RRS02769.1"/>
    </source>
</evidence>
<dbReference type="SUPFAM" id="SSF56214">
    <property type="entry name" value="4'-phosphopantetheinyl transferase"/>
    <property type="match status" value="2"/>
</dbReference>
<dbReference type="InterPro" id="IPR037143">
    <property type="entry name" value="4-PPantetheinyl_Trfase_dom_sf"/>
</dbReference>
<keyword evidence="2 5" id="KW-0808">Transferase</keyword>
<reference evidence="5 6" key="1">
    <citation type="submission" date="2018-12" db="EMBL/GenBank/DDBJ databases">
        <title>The whole draft genome of Aquabacterium sp. SJQ9.</title>
        <authorList>
            <person name="Sun L."/>
            <person name="Gao X."/>
            <person name="Chen W."/>
            <person name="Huang K."/>
        </authorList>
    </citation>
    <scope>NUCLEOTIDE SEQUENCE [LARGE SCALE GENOMIC DNA]</scope>
    <source>
        <strain evidence="5 6">SJQ9</strain>
    </source>
</reference>